<dbReference type="Pfam" id="PF11377">
    <property type="entry name" value="DUF3180"/>
    <property type="match status" value="1"/>
</dbReference>
<keyword evidence="1" id="KW-0812">Transmembrane</keyword>
<sequence>MTRSVLRIGLVECAGCALAGALFAMCWPHLRTMPTPLGSGAPLLVAGLMEAGLGSYLKTRVQNNRIGLGPNLVPPVFVARAGALASASALAGMFGLGFWGALGVHAFLHKSQLFAAERNFPGDIVGAVCAAALVAGAFWLRRCCRAPGGGEGDPGEGGSGGRAS</sequence>
<feature type="transmembrane region" description="Helical" evidence="1">
    <location>
        <begin position="77"/>
        <end position="108"/>
    </location>
</feature>
<dbReference type="RefSeq" id="WP_021030154.1">
    <property type="nucleotide sequence ID" value="NZ_KI391953.1"/>
</dbReference>
<name>E5XQX9_SEGRC</name>
<feature type="transmembrane region" description="Helical" evidence="1">
    <location>
        <begin position="39"/>
        <end position="57"/>
    </location>
</feature>
<evidence type="ECO:0000256" key="1">
    <source>
        <dbReference type="SAM" id="Phobius"/>
    </source>
</evidence>
<dbReference type="HOGENOM" id="CLU_123281_2_1_11"/>
<keyword evidence="1" id="KW-1133">Transmembrane helix</keyword>
<reference evidence="2 3" key="1">
    <citation type="journal article" date="2011" name="Stand. Genomic Sci.">
        <title>High quality draft genome sequence of Segniliparus rugosus CDC 945(T)= (ATCC BAA-974(T)).</title>
        <authorList>
            <person name="Earl A.M."/>
            <person name="Desjardins C.A."/>
            <person name="Fitzgerald M.G."/>
            <person name="Arachchi H.M."/>
            <person name="Zeng Q."/>
            <person name="Mehta T."/>
            <person name="Griggs A."/>
            <person name="Birren B.W."/>
            <person name="Toney N.C."/>
            <person name="Carr J."/>
            <person name="Posey J."/>
            <person name="Butler W.R."/>
        </authorList>
    </citation>
    <scope>NUCLEOTIDE SEQUENCE [LARGE SCALE GENOMIC DNA]</scope>
    <source>
        <strain evidence="3">ATCC BAA-974 / DSM 45345 / CCUG 50838 / CIP 108380 / JCM 13579 / CDC 945</strain>
    </source>
</reference>
<dbReference type="Proteomes" id="UP000004816">
    <property type="component" value="Unassembled WGS sequence"/>
</dbReference>
<proteinExistence type="predicted"/>
<gene>
    <name evidence="2" type="ORF">HMPREF9336_01881</name>
</gene>
<dbReference type="InterPro" id="IPR021517">
    <property type="entry name" value="DUF3180"/>
</dbReference>
<keyword evidence="3" id="KW-1185">Reference proteome</keyword>
<accession>E5XQX9</accession>
<comment type="caution">
    <text evidence="2">The sequence shown here is derived from an EMBL/GenBank/DDBJ whole genome shotgun (WGS) entry which is preliminary data.</text>
</comment>
<feature type="transmembrane region" description="Helical" evidence="1">
    <location>
        <begin position="120"/>
        <end position="140"/>
    </location>
</feature>
<evidence type="ECO:0000313" key="2">
    <source>
        <dbReference type="EMBL" id="EFV13219.2"/>
    </source>
</evidence>
<dbReference type="EMBL" id="ACZI02000002">
    <property type="protein sequence ID" value="EFV13219.2"/>
    <property type="molecule type" value="Genomic_DNA"/>
</dbReference>
<dbReference type="STRING" id="679197.HMPREF9336_01881"/>
<keyword evidence="1" id="KW-0472">Membrane</keyword>
<dbReference type="OrthoDB" id="3825558at2"/>
<feature type="transmembrane region" description="Helical" evidence="1">
    <location>
        <begin position="6"/>
        <end position="27"/>
    </location>
</feature>
<evidence type="ECO:0000313" key="3">
    <source>
        <dbReference type="Proteomes" id="UP000004816"/>
    </source>
</evidence>
<dbReference type="AlphaFoldDB" id="E5XQX9"/>
<protein>
    <submittedName>
        <fullName evidence="2">Uncharacterized protein</fullName>
    </submittedName>
</protein>
<organism evidence="2 3">
    <name type="scientific">Segniliparus rugosus (strain ATCC BAA-974 / DSM 45345 / CCUG 50838 / CIP 108380 / JCM 13579 / CDC 945)</name>
    <dbReference type="NCBI Taxonomy" id="679197"/>
    <lineage>
        <taxon>Bacteria</taxon>
        <taxon>Bacillati</taxon>
        <taxon>Actinomycetota</taxon>
        <taxon>Actinomycetes</taxon>
        <taxon>Mycobacteriales</taxon>
        <taxon>Segniliparaceae</taxon>
        <taxon>Segniliparus</taxon>
    </lineage>
</organism>